<dbReference type="InterPro" id="IPR042496">
    <property type="entry name" value="CGRF1"/>
</dbReference>
<keyword evidence="1 3" id="KW-0479">Metal-binding</keyword>
<keyword evidence="1 3" id="KW-0863">Zinc-finger</keyword>
<evidence type="ECO:0000256" key="3">
    <source>
        <dbReference type="PROSITE-ProRule" id="PRU00175"/>
    </source>
</evidence>
<keyword evidence="2" id="KW-0862">Zinc</keyword>
<accession>A0A1Q3FUG7</accession>
<evidence type="ECO:0000256" key="4">
    <source>
        <dbReference type="SAM" id="Phobius"/>
    </source>
</evidence>
<organism evidence="6">
    <name type="scientific">Culex tarsalis</name>
    <name type="common">Encephalitis mosquito</name>
    <dbReference type="NCBI Taxonomy" id="7177"/>
    <lineage>
        <taxon>Eukaryota</taxon>
        <taxon>Metazoa</taxon>
        <taxon>Ecdysozoa</taxon>
        <taxon>Arthropoda</taxon>
        <taxon>Hexapoda</taxon>
        <taxon>Insecta</taxon>
        <taxon>Pterygota</taxon>
        <taxon>Neoptera</taxon>
        <taxon>Endopterygota</taxon>
        <taxon>Diptera</taxon>
        <taxon>Nematocera</taxon>
        <taxon>Culicoidea</taxon>
        <taxon>Culicidae</taxon>
        <taxon>Culicinae</taxon>
        <taxon>Culicini</taxon>
        <taxon>Culex</taxon>
        <taxon>Culex</taxon>
    </lineage>
</organism>
<evidence type="ECO:0000256" key="2">
    <source>
        <dbReference type="ARBA" id="ARBA00022833"/>
    </source>
</evidence>
<protein>
    <submittedName>
        <fullName evidence="6">Putative cell growth regulator with ring finger domain protein 1</fullName>
    </submittedName>
</protein>
<sequence length="372" mass="41124">MNVLSSLVLSTVEVANLLPLVAVVICVGAMIMFLAKAAVILRVQADDTLRPSTIPTNPNVQVPRLKMTRVHIPFTFRLLETGNNSFEEVRLAVSSQVKYSLQAFWAVSIRELHMSLWRTWSELREQTRLSVIVDSTHCQQLATNVRCQQPHSETVVSLKSPKPPLLLGAPPRLAYPLVVFMIRETEIDELLHPDETVILVNVVHLRDPVCPLPTSILAQYLKQASGQLSCLKQLYLATGDPTSSDEGASSHISGSLSLAEPVACADSTGPLLCTDSILQDCPGMEQLCVVCHYFPLSRALLPCRHTCICAVCFGKLDRCPMCRAAISSYFCIRSEEYIPPNATESKLNSKSKVAVHWLDALNDRLTDFLGFR</sequence>
<dbReference type="Pfam" id="PF13920">
    <property type="entry name" value="zf-C3HC4_3"/>
    <property type="match status" value="1"/>
</dbReference>
<dbReference type="PROSITE" id="PS50089">
    <property type="entry name" value="ZF_RING_2"/>
    <property type="match status" value="1"/>
</dbReference>
<dbReference type="Gene3D" id="3.30.40.10">
    <property type="entry name" value="Zinc/RING finger domain, C3HC4 (zinc finger)"/>
    <property type="match status" value="1"/>
</dbReference>
<evidence type="ECO:0000313" key="6">
    <source>
        <dbReference type="EMBL" id="JAV31244.1"/>
    </source>
</evidence>
<keyword evidence="4" id="KW-0472">Membrane</keyword>
<proteinExistence type="predicted"/>
<dbReference type="PANTHER" id="PTHR15379">
    <property type="entry name" value="CELL GROWTH REGULATOR WITH RING FINGER DOMAIN PROTEIN 1"/>
    <property type="match status" value="1"/>
</dbReference>
<dbReference type="GO" id="GO:0030308">
    <property type="term" value="P:negative regulation of cell growth"/>
    <property type="evidence" value="ECO:0007669"/>
    <property type="project" value="TreeGrafter"/>
</dbReference>
<name>A0A1Q3FUG7_CULTA</name>
<dbReference type="EMBL" id="GFDL01003801">
    <property type="protein sequence ID" value="JAV31244.1"/>
    <property type="molecule type" value="Transcribed_RNA"/>
</dbReference>
<dbReference type="AlphaFoldDB" id="A0A1Q3FUG7"/>
<feature type="transmembrane region" description="Helical" evidence="4">
    <location>
        <begin position="20"/>
        <end position="41"/>
    </location>
</feature>
<dbReference type="CDD" id="cd16787">
    <property type="entry name" value="mRING-HC-C3HC5_CGRF1"/>
    <property type="match status" value="1"/>
</dbReference>
<keyword evidence="4" id="KW-1133">Transmembrane helix</keyword>
<reference evidence="6" key="1">
    <citation type="submission" date="2017-01" db="EMBL/GenBank/DDBJ databases">
        <title>A deep insight into the sialotranscriptome of adult male and female Cluex tarsalis mosquitoes.</title>
        <authorList>
            <person name="Ribeiro J.M."/>
            <person name="Moreira F."/>
            <person name="Bernard K.A."/>
            <person name="Calvo E."/>
        </authorList>
    </citation>
    <scope>NUCLEOTIDE SEQUENCE</scope>
    <source>
        <strain evidence="6">Kern County</strain>
        <tissue evidence="6">Salivary glands</tissue>
    </source>
</reference>
<dbReference type="InterPro" id="IPR013083">
    <property type="entry name" value="Znf_RING/FYVE/PHD"/>
</dbReference>
<evidence type="ECO:0000259" key="5">
    <source>
        <dbReference type="PROSITE" id="PS50089"/>
    </source>
</evidence>
<feature type="domain" description="RING-type" evidence="5">
    <location>
        <begin position="288"/>
        <end position="323"/>
    </location>
</feature>
<dbReference type="PANTHER" id="PTHR15379:SF2">
    <property type="entry name" value="CELL GROWTH REGULATOR WITH RING FINGER DOMAIN PROTEIN 1"/>
    <property type="match status" value="1"/>
</dbReference>
<keyword evidence="4" id="KW-0812">Transmembrane</keyword>
<evidence type="ECO:0000256" key="1">
    <source>
        <dbReference type="ARBA" id="ARBA00022771"/>
    </source>
</evidence>
<dbReference type="InterPro" id="IPR001841">
    <property type="entry name" value="Znf_RING"/>
</dbReference>
<dbReference type="GO" id="GO:0008270">
    <property type="term" value="F:zinc ion binding"/>
    <property type="evidence" value="ECO:0007669"/>
    <property type="project" value="UniProtKB-KW"/>
</dbReference>